<evidence type="ECO:0000256" key="4">
    <source>
        <dbReference type="SAM" id="MobiDB-lite"/>
    </source>
</evidence>
<evidence type="ECO:0000256" key="3">
    <source>
        <dbReference type="ARBA" id="ARBA00023026"/>
    </source>
</evidence>
<dbReference type="InterPro" id="IPR050966">
    <property type="entry name" value="Glutamyl_endopeptidase"/>
</dbReference>
<name>A0ABD3SFJ4_9STRA</name>
<keyword evidence="6" id="KW-1185">Reference proteome</keyword>
<feature type="compositionally biased region" description="Low complexity" evidence="4">
    <location>
        <begin position="38"/>
        <end position="64"/>
    </location>
</feature>
<evidence type="ECO:0000256" key="1">
    <source>
        <dbReference type="ARBA" id="ARBA00007664"/>
    </source>
</evidence>
<sequence length="928" mass="99951">MTTQRLGMMFLGEAEGGDDTMMMTMPDRRRRRRRRRQYPTSSTSSSTSSSSNSPSRGRSDGSGTILPSTSATTTTTTTTTWRTFLILLILVVSTASSSRSSSSHPHGNDAGVVGGGDGNEYNDNDNDNDIYDDEYTKERRLGYEVVTRETISRWRSLLSSSSSSSSSSSTSSSSSLFDYSAGLRPLDLILVDENVVDEDDEDVGTDDNKRRRRRPPPRAYQRGDGGFLEPYDFFNYQKEARGRKGEGGGGENDDISKIIATVVRSSGSRRGDDHADYDDGGDVGEDGWGGGGSIVDRLHRTSDRVGYTNLDVRRGIGADTTDVYDDDDDVDVELEEIEEIEEIEEGRGLRGPRHDQGDVDDGGGYGESSTSFTSRAENFVNVHREKKSLSHAEQFATSSHRQRQKRQEDGRIRPRDDGVDDRTPPVVRATFPPPGTAIGARQSFGAVVSDDYDDVDGGGGGGGAGVDGACVQFRDGAGTRSGCLPLWNVGAGGGGGGGGSGGGGTVDATANLSDVKCARAENRNLPECASLSSASAFAADDSSGARKPSDIWERTLDGFGSFAGQTWKYRIQSTDRGGNRVVTRWKGFTIDAMAAERTTTTTTTTTTATAITTTSTTTETTTTSTAASTTSSRETRKLLTEVKDDNWPYGGVIQQSTGRILFFFDGNPYVCSGTVVKDTASDRTIVLTAGHCAYQYQPTGGRFTEHAMFIPNQVDTRGVVSNELCADDPLGCWVPAFAVVHYKWTTKGFPNSVPWDYAYYVIPNDPAAHLAGFIHKYQPELTRILEDIIEPIPIDFDWRVRKSSTTGLDLQGEFTHGLGYSFDKDPAFRYCASGAGTKFGISTYENLWLDGCALTGGASGGPWLKDTDSDGRGTLISINSWGYASITGMAGPNFSTVSGSKAECLFEAAENTPFDEMVGKFGIVVDNC</sequence>
<comment type="similarity">
    <text evidence="1">Belongs to the peptidase S1 family.</text>
</comment>
<keyword evidence="3" id="KW-0843">Virulence</keyword>
<proteinExistence type="inferred from homology"/>
<evidence type="ECO:0008006" key="7">
    <source>
        <dbReference type="Google" id="ProtNLM"/>
    </source>
</evidence>
<feature type="compositionally biased region" description="Basic residues" evidence="4">
    <location>
        <begin position="28"/>
        <end position="37"/>
    </location>
</feature>
<feature type="region of interest" description="Disordered" evidence="4">
    <location>
        <begin position="613"/>
        <end position="632"/>
    </location>
</feature>
<organism evidence="5 6">
    <name type="scientific">Cyclostephanos tholiformis</name>
    <dbReference type="NCBI Taxonomy" id="382380"/>
    <lineage>
        <taxon>Eukaryota</taxon>
        <taxon>Sar</taxon>
        <taxon>Stramenopiles</taxon>
        <taxon>Ochrophyta</taxon>
        <taxon>Bacillariophyta</taxon>
        <taxon>Coscinodiscophyceae</taxon>
        <taxon>Thalassiosirophycidae</taxon>
        <taxon>Stephanodiscales</taxon>
        <taxon>Stephanodiscaceae</taxon>
        <taxon>Cyclostephanos</taxon>
    </lineage>
</organism>
<dbReference type="InterPro" id="IPR018114">
    <property type="entry name" value="TRYPSIN_HIS"/>
</dbReference>
<feature type="region of interest" description="Disordered" evidence="4">
    <location>
        <begin position="199"/>
        <end position="230"/>
    </location>
</feature>
<feature type="region of interest" description="Disordered" evidence="4">
    <location>
        <begin position="97"/>
        <end position="133"/>
    </location>
</feature>
<evidence type="ECO:0000256" key="2">
    <source>
        <dbReference type="ARBA" id="ARBA00022729"/>
    </source>
</evidence>
<protein>
    <recommendedName>
        <fullName evidence="7">Peptidase S1 domain-containing protein</fullName>
    </recommendedName>
</protein>
<gene>
    <name evidence="5" type="ORF">ACHAXA_010406</name>
</gene>
<dbReference type="AlphaFoldDB" id="A0ABD3SFJ4"/>
<feature type="compositionally biased region" description="Basic and acidic residues" evidence="4">
    <location>
        <begin position="405"/>
        <end position="423"/>
    </location>
</feature>
<dbReference type="InterPro" id="IPR043504">
    <property type="entry name" value="Peptidase_S1_PA_chymotrypsin"/>
</dbReference>
<dbReference type="PANTHER" id="PTHR15462">
    <property type="entry name" value="SERINE PROTEASE"/>
    <property type="match status" value="1"/>
</dbReference>
<feature type="region of interest" description="Disordered" evidence="4">
    <location>
        <begin position="341"/>
        <end position="440"/>
    </location>
</feature>
<dbReference type="Proteomes" id="UP001530377">
    <property type="component" value="Unassembled WGS sequence"/>
</dbReference>
<feature type="region of interest" description="Disordered" evidence="4">
    <location>
        <begin position="263"/>
        <end position="284"/>
    </location>
</feature>
<keyword evidence="2" id="KW-0732">Signal</keyword>
<feature type="compositionally biased region" description="Basic and acidic residues" evidence="4">
    <location>
        <begin position="345"/>
        <end position="357"/>
    </location>
</feature>
<evidence type="ECO:0000313" key="5">
    <source>
        <dbReference type="EMBL" id="KAL3823150.1"/>
    </source>
</evidence>
<dbReference type="SUPFAM" id="SSF50494">
    <property type="entry name" value="Trypsin-like serine proteases"/>
    <property type="match status" value="1"/>
</dbReference>
<dbReference type="Gene3D" id="2.40.10.10">
    <property type="entry name" value="Trypsin-like serine proteases"/>
    <property type="match status" value="2"/>
</dbReference>
<accession>A0ABD3SFJ4</accession>
<evidence type="ECO:0000313" key="6">
    <source>
        <dbReference type="Proteomes" id="UP001530377"/>
    </source>
</evidence>
<dbReference type="InterPro" id="IPR009003">
    <property type="entry name" value="Peptidase_S1_PA"/>
</dbReference>
<feature type="compositionally biased region" description="Acidic residues" evidence="4">
    <location>
        <begin position="275"/>
        <end position="284"/>
    </location>
</feature>
<feature type="compositionally biased region" description="Polar residues" evidence="4">
    <location>
        <begin position="367"/>
        <end position="376"/>
    </location>
</feature>
<dbReference type="PANTHER" id="PTHR15462:SF19">
    <property type="entry name" value="PEPTIDASE S1 DOMAIN-CONTAINING PROTEIN"/>
    <property type="match status" value="1"/>
</dbReference>
<feature type="region of interest" description="Disordered" evidence="4">
    <location>
        <begin position="157"/>
        <end position="176"/>
    </location>
</feature>
<dbReference type="EMBL" id="JALLPB020000045">
    <property type="protein sequence ID" value="KAL3823150.1"/>
    <property type="molecule type" value="Genomic_DNA"/>
</dbReference>
<reference evidence="5 6" key="1">
    <citation type="submission" date="2024-10" db="EMBL/GenBank/DDBJ databases">
        <title>Updated reference genomes for cyclostephanoid diatoms.</title>
        <authorList>
            <person name="Roberts W.R."/>
            <person name="Alverson A.J."/>
        </authorList>
    </citation>
    <scope>NUCLEOTIDE SEQUENCE [LARGE SCALE GENOMIC DNA]</scope>
    <source>
        <strain evidence="5 6">AJA228-03</strain>
    </source>
</reference>
<comment type="caution">
    <text evidence="5">The sequence shown here is derived from an EMBL/GenBank/DDBJ whole genome shotgun (WGS) entry which is preliminary data.</text>
</comment>
<dbReference type="PROSITE" id="PS00134">
    <property type="entry name" value="TRYPSIN_HIS"/>
    <property type="match status" value="1"/>
</dbReference>
<feature type="compositionally biased region" description="Acidic residues" evidence="4">
    <location>
        <begin position="120"/>
        <end position="133"/>
    </location>
</feature>
<feature type="region of interest" description="Disordered" evidence="4">
    <location>
        <begin position="1"/>
        <end position="74"/>
    </location>
</feature>
<feature type="compositionally biased region" description="Low complexity" evidence="4">
    <location>
        <begin position="97"/>
        <end position="111"/>
    </location>
</feature>